<sequence length="251" mass="27147">MVFLALLALLPLLVAANDASANYGPQILKSGDTLSKLYTREVTDAGDGGWKDPNPDSNYGYAVWMGRADSNVIKTAWRYGEDESTTIAFEYDTTIPSSLDMSIRTPEGALPLSGYIYSTAHVTYPDDASLAKRAEESDVFDGPYSQIPWTSRYIAVEFNYCDTPTTFTIATTDASGQSNATSGTEPRFDIPNDWVYPLAINITSEPDVGGATGTLQGDQPLVYAIGEGEGKPGLYAYTYVGLHPCIEPDDD</sequence>
<feature type="signal peptide" evidence="1">
    <location>
        <begin position="1"/>
        <end position="16"/>
    </location>
</feature>
<name>A0A0D7BP05_9AGAR</name>
<proteinExistence type="predicted"/>
<dbReference type="AlphaFoldDB" id="A0A0D7BP05"/>
<dbReference type="Proteomes" id="UP000054007">
    <property type="component" value="Unassembled WGS sequence"/>
</dbReference>
<keyword evidence="1" id="KW-0732">Signal</keyword>
<evidence type="ECO:0000313" key="2">
    <source>
        <dbReference type="EMBL" id="KIY71940.1"/>
    </source>
</evidence>
<reference evidence="2 3" key="1">
    <citation type="journal article" date="2015" name="Fungal Genet. Biol.">
        <title>Evolution of novel wood decay mechanisms in Agaricales revealed by the genome sequences of Fistulina hepatica and Cylindrobasidium torrendii.</title>
        <authorList>
            <person name="Floudas D."/>
            <person name="Held B.W."/>
            <person name="Riley R."/>
            <person name="Nagy L.G."/>
            <person name="Koehler G."/>
            <person name="Ransdell A.S."/>
            <person name="Younus H."/>
            <person name="Chow J."/>
            <person name="Chiniquy J."/>
            <person name="Lipzen A."/>
            <person name="Tritt A."/>
            <person name="Sun H."/>
            <person name="Haridas S."/>
            <person name="LaButti K."/>
            <person name="Ohm R.A."/>
            <person name="Kues U."/>
            <person name="Blanchette R.A."/>
            <person name="Grigoriev I.V."/>
            <person name="Minto R.E."/>
            <person name="Hibbett D.S."/>
        </authorList>
    </citation>
    <scope>NUCLEOTIDE SEQUENCE [LARGE SCALE GENOMIC DNA]</scope>
    <source>
        <strain evidence="2 3">FP15055 ss-10</strain>
    </source>
</reference>
<keyword evidence="3" id="KW-1185">Reference proteome</keyword>
<evidence type="ECO:0000256" key="1">
    <source>
        <dbReference type="SAM" id="SignalP"/>
    </source>
</evidence>
<feature type="chain" id="PRO_5002317603" evidence="1">
    <location>
        <begin position="17"/>
        <end position="251"/>
    </location>
</feature>
<dbReference type="EMBL" id="KN880448">
    <property type="protein sequence ID" value="KIY71940.1"/>
    <property type="molecule type" value="Genomic_DNA"/>
</dbReference>
<dbReference type="OrthoDB" id="2944658at2759"/>
<organism evidence="2 3">
    <name type="scientific">Cylindrobasidium torrendii FP15055 ss-10</name>
    <dbReference type="NCBI Taxonomy" id="1314674"/>
    <lineage>
        <taxon>Eukaryota</taxon>
        <taxon>Fungi</taxon>
        <taxon>Dikarya</taxon>
        <taxon>Basidiomycota</taxon>
        <taxon>Agaricomycotina</taxon>
        <taxon>Agaricomycetes</taxon>
        <taxon>Agaricomycetidae</taxon>
        <taxon>Agaricales</taxon>
        <taxon>Marasmiineae</taxon>
        <taxon>Physalacriaceae</taxon>
        <taxon>Cylindrobasidium</taxon>
    </lineage>
</organism>
<gene>
    <name evidence="2" type="ORF">CYLTODRAFT_486731</name>
</gene>
<evidence type="ECO:0000313" key="3">
    <source>
        <dbReference type="Proteomes" id="UP000054007"/>
    </source>
</evidence>
<protein>
    <submittedName>
        <fullName evidence="2">Uncharacterized protein</fullName>
    </submittedName>
</protein>
<accession>A0A0D7BP05</accession>